<reference evidence="10 11" key="1">
    <citation type="submission" date="2019-07" db="EMBL/GenBank/DDBJ databases">
        <title>Genomes of Cafeteria roenbergensis.</title>
        <authorList>
            <person name="Fischer M.G."/>
            <person name="Hackl T."/>
            <person name="Roman M."/>
        </authorList>
    </citation>
    <scope>NUCLEOTIDE SEQUENCE [LARGE SCALE GENOMIC DNA]</scope>
    <source>
        <strain evidence="6 11">BVI</strain>
        <strain evidence="7 13">Cflag</strain>
        <strain evidence="9 10">E4-10P</strain>
        <strain evidence="8 12">RCC970-E3</strain>
    </source>
</reference>
<dbReference type="AlphaFoldDB" id="A0A5A8D441"/>
<dbReference type="PANTHER" id="PTHR11079">
    <property type="entry name" value="CYTOSINE DEAMINASE FAMILY MEMBER"/>
    <property type="match status" value="1"/>
</dbReference>
<dbReference type="Proteomes" id="UP000324907">
    <property type="component" value="Unassembled WGS sequence"/>
</dbReference>
<dbReference type="OrthoDB" id="1701769at2759"/>
<evidence type="ECO:0000259" key="5">
    <source>
        <dbReference type="PROSITE" id="PS51747"/>
    </source>
</evidence>
<evidence type="ECO:0000256" key="2">
    <source>
        <dbReference type="ARBA" id="ARBA00022801"/>
    </source>
</evidence>
<proteinExistence type="predicted"/>
<dbReference type="InterPro" id="IPR002125">
    <property type="entry name" value="CMP_dCMP_dom"/>
</dbReference>
<dbReference type="EMBL" id="VLTL01000127">
    <property type="protein sequence ID" value="KAA0159564.1"/>
    <property type="molecule type" value="Genomic_DNA"/>
</dbReference>
<feature type="region of interest" description="Disordered" evidence="4">
    <location>
        <begin position="184"/>
        <end position="290"/>
    </location>
</feature>
<sequence length="290" mass="30015">MAAALQTAAPTSVQSPGAKQAAADAEDIRVMRDAIEEAKKALSRREVPVGCIIVDETGAVVCKKRNRPNETYNATAHAEMLAVDEMVRGSASREAARQLFARCTLYVTVEPCVMCAAALARVGMGRVVFGASNDKFGGCGTAVDVASGRHCPGSARHHGLACTGGLLQDEAVDLLRQFYSRGNVRAPRPQRPVPPEWRAASLARAPPRNKGRPAKRSRTPGDDPDPAASPEVAATPAAAPATAAAAEQTPSPVDGALEAEAEAAPAPSPLAADVASGGEVATKRQRRAAT</sequence>
<evidence type="ECO:0000313" key="8">
    <source>
        <dbReference type="EMBL" id="KAA0159564.1"/>
    </source>
</evidence>
<gene>
    <name evidence="9" type="ORF">FNF27_06167</name>
    <name evidence="8" type="ORF">FNF28_05816</name>
    <name evidence="6" type="ORF">FNF29_00314</name>
    <name evidence="7" type="ORF">FNF31_04945</name>
</gene>
<dbReference type="SUPFAM" id="SSF53927">
    <property type="entry name" value="Cytidine deaminase-like"/>
    <property type="match status" value="1"/>
</dbReference>
<dbReference type="Proteomes" id="UP000325113">
    <property type="component" value="Unassembled WGS sequence"/>
</dbReference>
<dbReference type="Gene3D" id="3.40.140.10">
    <property type="entry name" value="Cytidine Deaminase, domain 2"/>
    <property type="match status" value="1"/>
</dbReference>
<evidence type="ECO:0000313" key="6">
    <source>
        <dbReference type="EMBL" id="KAA0157740.1"/>
    </source>
</evidence>
<evidence type="ECO:0000256" key="4">
    <source>
        <dbReference type="SAM" id="MobiDB-lite"/>
    </source>
</evidence>
<evidence type="ECO:0000256" key="3">
    <source>
        <dbReference type="ARBA" id="ARBA00022833"/>
    </source>
</evidence>
<evidence type="ECO:0000313" key="9">
    <source>
        <dbReference type="EMBL" id="KAA0171896.1"/>
    </source>
</evidence>
<dbReference type="EMBL" id="VLTN01000001">
    <property type="protein sequence ID" value="KAA0157740.1"/>
    <property type="molecule type" value="Genomic_DNA"/>
</dbReference>
<accession>A0A5A8D441</accession>
<feature type="compositionally biased region" description="Basic residues" evidence="4">
    <location>
        <begin position="207"/>
        <end position="218"/>
    </location>
</feature>
<keyword evidence="2" id="KW-0378">Hydrolase</keyword>
<dbReference type="InterPro" id="IPR016193">
    <property type="entry name" value="Cytidine_deaminase-like"/>
</dbReference>
<dbReference type="GO" id="GO:0052717">
    <property type="term" value="F:tRNA-specific adenosine-34 deaminase activity"/>
    <property type="evidence" value="ECO:0007669"/>
    <property type="project" value="TreeGrafter"/>
</dbReference>
<dbReference type="CDD" id="cd01285">
    <property type="entry name" value="nucleoside_deaminase"/>
    <property type="match status" value="1"/>
</dbReference>
<dbReference type="Proteomes" id="UP000322899">
    <property type="component" value="Unassembled WGS sequence"/>
</dbReference>
<evidence type="ECO:0000313" key="7">
    <source>
        <dbReference type="EMBL" id="KAA0159217.1"/>
    </source>
</evidence>
<dbReference type="EMBL" id="VLTO01000051">
    <property type="protein sequence ID" value="KAA0171896.1"/>
    <property type="molecule type" value="Genomic_DNA"/>
</dbReference>
<evidence type="ECO:0000313" key="13">
    <source>
        <dbReference type="Proteomes" id="UP000325113"/>
    </source>
</evidence>
<feature type="compositionally biased region" description="Polar residues" evidence="4">
    <location>
        <begin position="8"/>
        <end position="17"/>
    </location>
</feature>
<dbReference type="PROSITE" id="PS00903">
    <property type="entry name" value="CYT_DCMP_DEAMINASES_1"/>
    <property type="match status" value="1"/>
</dbReference>
<dbReference type="GO" id="GO:0002100">
    <property type="term" value="P:tRNA wobble adenosine to inosine editing"/>
    <property type="evidence" value="ECO:0007669"/>
    <property type="project" value="TreeGrafter"/>
</dbReference>
<feature type="domain" description="CMP/dCMP-type deaminase" evidence="5">
    <location>
        <begin position="25"/>
        <end position="150"/>
    </location>
</feature>
<dbReference type="GO" id="GO:0008270">
    <property type="term" value="F:zinc ion binding"/>
    <property type="evidence" value="ECO:0007669"/>
    <property type="project" value="InterPro"/>
</dbReference>
<dbReference type="InterPro" id="IPR016192">
    <property type="entry name" value="APOBEC/CMP_deaminase_Zn-bd"/>
</dbReference>
<comment type="caution">
    <text evidence="8">The sequence shown here is derived from an EMBL/GenBank/DDBJ whole genome shotgun (WGS) entry which is preliminary data.</text>
</comment>
<dbReference type="PANTHER" id="PTHR11079:SF149">
    <property type="entry name" value="TRNA-SPECIFIC ADENOSINE DEAMINASE 2"/>
    <property type="match status" value="1"/>
</dbReference>
<evidence type="ECO:0000256" key="1">
    <source>
        <dbReference type="ARBA" id="ARBA00022723"/>
    </source>
</evidence>
<dbReference type="Proteomes" id="UP000323011">
    <property type="component" value="Unassembled WGS sequence"/>
</dbReference>
<name>A0A5A8D441_CAFRO</name>
<dbReference type="PROSITE" id="PS51747">
    <property type="entry name" value="CYT_DCMP_DEAMINASES_2"/>
    <property type="match status" value="1"/>
</dbReference>
<evidence type="ECO:0000313" key="12">
    <source>
        <dbReference type="Proteomes" id="UP000324907"/>
    </source>
</evidence>
<evidence type="ECO:0000313" key="10">
    <source>
        <dbReference type="Proteomes" id="UP000322899"/>
    </source>
</evidence>
<evidence type="ECO:0000313" key="11">
    <source>
        <dbReference type="Proteomes" id="UP000323011"/>
    </source>
</evidence>
<keyword evidence="11" id="KW-1185">Reference proteome</keyword>
<keyword evidence="1" id="KW-0479">Metal-binding</keyword>
<feature type="region of interest" description="Disordered" evidence="4">
    <location>
        <begin position="1"/>
        <end position="24"/>
    </location>
</feature>
<feature type="compositionally biased region" description="Low complexity" evidence="4">
    <location>
        <begin position="226"/>
        <end position="272"/>
    </location>
</feature>
<organism evidence="8 12">
    <name type="scientific">Cafeteria roenbergensis</name>
    <name type="common">Marine flagellate</name>
    <dbReference type="NCBI Taxonomy" id="33653"/>
    <lineage>
        <taxon>Eukaryota</taxon>
        <taxon>Sar</taxon>
        <taxon>Stramenopiles</taxon>
        <taxon>Bigyra</taxon>
        <taxon>Opalozoa</taxon>
        <taxon>Bicosoecida</taxon>
        <taxon>Cafeteriaceae</taxon>
        <taxon>Cafeteria</taxon>
    </lineage>
</organism>
<protein>
    <recommendedName>
        <fullName evidence="5">CMP/dCMP-type deaminase domain-containing protein</fullName>
    </recommendedName>
</protein>
<dbReference type="Pfam" id="PF00383">
    <property type="entry name" value="dCMP_cyt_deam_1"/>
    <property type="match status" value="1"/>
</dbReference>
<keyword evidence="3" id="KW-0862">Zinc</keyword>
<dbReference type="EMBL" id="VLTM01000056">
    <property type="protein sequence ID" value="KAA0159217.1"/>
    <property type="molecule type" value="Genomic_DNA"/>
</dbReference>